<feature type="compositionally biased region" description="Low complexity" evidence="1">
    <location>
        <begin position="51"/>
        <end position="101"/>
    </location>
</feature>
<dbReference type="InParanoid" id="A0A3N4LNX2"/>
<dbReference type="OrthoDB" id="418131at2759"/>
<sequence length="226" mass="24748">MTSPKVHTYHCTFCSHLLLATTLWLPTLPTRQPPSLDRAIIAPLPPPPRNPDSGSTSPSPSSSSSSSSSDSDSDSDCSPPHTTTNTNTPLAAAAAAAIARSTPPPPPRPRKQKDYTLLLSSTRDRTPKIITREDGFEKRYFWRCGRCKVVYGYQLDNIHYPSSTTATTTAAQGEGNGMERDQIVQQRRTRKKKRDYVYFLPGALTPTEQLGREVADGESVFPGVSE</sequence>
<protein>
    <recommendedName>
        <fullName evidence="3">STEEP1 domain-containing protein</fullName>
    </recommendedName>
</protein>
<dbReference type="AlphaFoldDB" id="A0A3N4LNX2"/>
<organism evidence="4 5">
    <name type="scientific">Terfezia boudieri ATCC MYA-4762</name>
    <dbReference type="NCBI Taxonomy" id="1051890"/>
    <lineage>
        <taxon>Eukaryota</taxon>
        <taxon>Fungi</taxon>
        <taxon>Dikarya</taxon>
        <taxon>Ascomycota</taxon>
        <taxon>Pezizomycotina</taxon>
        <taxon>Pezizomycetes</taxon>
        <taxon>Pezizales</taxon>
        <taxon>Pezizaceae</taxon>
        <taxon>Terfezia</taxon>
    </lineage>
</organism>
<reference evidence="4 5" key="1">
    <citation type="journal article" date="2018" name="Nat. Ecol. Evol.">
        <title>Pezizomycetes genomes reveal the molecular basis of ectomycorrhizal truffle lifestyle.</title>
        <authorList>
            <person name="Murat C."/>
            <person name="Payen T."/>
            <person name="Noel B."/>
            <person name="Kuo A."/>
            <person name="Morin E."/>
            <person name="Chen J."/>
            <person name="Kohler A."/>
            <person name="Krizsan K."/>
            <person name="Balestrini R."/>
            <person name="Da Silva C."/>
            <person name="Montanini B."/>
            <person name="Hainaut M."/>
            <person name="Levati E."/>
            <person name="Barry K.W."/>
            <person name="Belfiori B."/>
            <person name="Cichocki N."/>
            <person name="Clum A."/>
            <person name="Dockter R.B."/>
            <person name="Fauchery L."/>
            <person name="Guy J."/>
            <person name="Iotti M."/>
            <person name="Le Tacon F."/>
            <person name="Lindquist E.A."/>
            <person name="Lipzen A."/>
            <person name="Malagnac F."/>
            <person name="Mello A."/>
            <person name="Molinier V."/>
            <person name="Miyauchi S."/>
            <person name="Poulain J."/>
            <person name="Riccioni C."/>
            <person name="Rubini A."/>
            <person name="Sitrit Y."/>
            <person name="Splivallo R."/>
            <person name="Traeger S."/>
            <person name="Wang M."/>
            <person name="Zifcakova L."/>
            <person name="Wipf D."/>
            <person name="Zambonelli A."/>
            <person name="Paolocci F."/>
            <person name="Nowrousian M."/>
            <person name="Ottonello S."/>
            <person name="Baldrian P."/>
            <person name="Spatafora J.W."/>
            <person name="Henrissat B."/>
            <person name="Nagy L.G."/>
            <person name="Aury J.M."/>
            <person name="Wincker P."/>
            <person name="Grigoriev I.V."/>
            <person name="Bonfante P."/>
            <person name="Martin F.M."/>
        </authorList>
    </citation>
    <scope>NUCLEOTIDE SEQUENCE [LARGE SCALE GENOMIC DNA]</scope>
    <source>
        <strain evidence="4 5">ATCC MYA-4762</strain>
    </source>
</reference>
<evidence type="ECO:0000256" key="2">
    <source>
        <dbReference type="SAM" id="SignalP"/>
    </source>
</evidence>
<evidence type="ECO:0000313" key="5">
    <source>
        <dbReference type="Proteomes" id="UP000267821"/>
    </source>
</evidence>
<feature type="region of interest" description="Disordered" evidence="1">
    <location>
        <begin position="35"/>
        <end position="120"/>
    </location>
</feature>
<gene>
    <name evidence="4" type="ORF">L211DRAFT_867931</name>
</gene>
<evidence type="ECO:0000256" key="1">
    <source>
        <dbReference type="SAM" id="MobiDB-lite"/>
    </source>
</evidence>
<accession>A0A3N4LNX2</accession>
<proteinExistence type="predicted"/>
<dbReference type="EMBL" id="ML121541">
    <property type="protein sequence ID" value="RPB24607.1"/>
    <property type="molecule type" value="Genomic_DNA"/>
</dbReference>
<name>A0A3N4LNX2_9PEZI</name>
<feature type="signal peptide" evidence="2">
    <location>
        <begin position="1"/>
        <end position="29"/>
    </location>
</feature>
<feature type="chain" id="PRO_5018145522" description="STEEP1 domain-containing protein" evidence="2">
    <location>
        <begin position="30"/>
        <end position="226"/>
    </location>
</feature>
<evidence type="ECO:0000313" key="4">
    <source>
        <dbReference type="EMBL" id="RPB24607.1"/>
    </source>
</evidence>
<dbReference type="Proteomes" id="UP000267821">
    <property type="component" value="Unassembled WGS sequence"/>
</dbReference>
<feature type="domain" description="STEEP1" evidence="3">
    <location>
        <begin position="4"/>
        <end position="156"/>
    </location>
</feature>
<dbReference type="STRING" id="1051890.A0A3N4LNX2"/>
<dbReference type="InterPro" id="IPR057965">
    <property type="entry name" value="STEEP1_dom"/>
</dbReference>
<dbReference type="Pfam" id="PF25809">
    <property type="entry name" value="STEEP1"/>
    <property type="match status" value="1"/>
</dbReference>
<keyword evidence="2" id="KW-0732">Signal</keyword>
<evidence type="ECO:0000259" key="3">
    <source>
        <dbReference type="Pfam" id="PF25809"/>
    </source>
</evidence>
<keyword evidence="5" id="KW-1185">Reference proteome</keyword>